<dbReference type="RefSeq" id="WP_115663198.1">
    <property type="nucleotide sequence ID" value="NZ_LT991976.1"/>
</dbReference>
<name>A0A375IIA3_9BURK</name>
<dbReference type="AlphaFoldDB" id="A0A375IIA3"/>
<evidence type="ECO:0000313" key="2">
    <source>
        <dbReference type="Proteomes" id="UP000255505"/>
    </source>
</evidence>
<dbReference type="Proteomes" id="UP000255505">
    <property type="component" value="Chromosome I"/>
</dbReference>
<dbReference type="EMBL" id="LT991976">
    <property type="protein sequence ID" value="SPK73721.1"/>
    <property type="molecule type" value="Genomic_DNA"/>
</dbReference>
<gene>
    <name evidence="1" type="ORF">CT19425_110258</name>
</gene>
<accession>A0A375IIA3</accession>
<evidence type="ECO:0000313" key="1">
    <source>
        <dbReference type="EMBL" id="SPK73721.1"/>
    </source>
</evidence>
<organism evidence="1 2">
    <name type="scientific">Cupriavidus taiwanensis</name>
    <dbReference type="NCBI Taxonomy" id="164546"/>
    <lineage>
        <taxon>Bacteria</taxon>
        <taxon>Pseudomonadati</taxon>
        <taxon>Pseudomonadota</taxon>
        <taxon>Betaproteobacteria</taxon>
        <taxon>Burkholderiales</taxon>
        <taxon>Burkholderiaceae</taxon>
        <taxon>Cupriavidus</taxon>
    </lineage>
</organism>
<sequence>MTIGFVAAVRNAMLDAITTQTGGSAKLRIYAGTRPATGGAETTVLAELTCNATFAPAASGGVLTLNSITSAAASASGTATWARLLKSDGTTIIADMSVGTSGADLNLNSTALSSGATVSVTSATITAGNP</sequence>
<proteinExistence type="predicted"/>
<reference evidence="1 2" key="1">
    <citation type="submission" date="2018-01" db="EMBL/GenBank/DDBJ databases">
        <authorList>
            <person name="Gaut B.S."/>
            <person name="Morton B.R."/>
            <person name="Clegg M.T."/>
            <person name="Duvall M.R."/>
        </authorList>
    </citation>
    <scope>NUCLEOTIDE SEQUENCE [LARGE SCALE GENOMIC DNA]</scope>
    <source>
        <strain evidence="1">Cupriavidus taiwanensis LMG 19425</strain>
    </source>
</reference>
<protein>
    <submittedName>
        <fullName evidence="1">Uncharacterized protein</fullName>
    </submittedName>
</protein>